<feature type="region of interest" description="Disordered" evidence="1">
    <location>
        <begin position="1"/>
        <end position="42"/>
    </location>
</feature>
<dbReference type="Proteomes" id="UP001189429">
    <property type="component" value="Unassembled WGS sequence"/>
</dbReference>
<keyword evidence="3" id="KW-1185">Reference proteome</keyword>
<sequence>MAGIRPVPGGGRSPQGGGGGGGGGEAPRAAGGASQYGGPSGHRLMVPPPGYKFIPRTEKICGQYGCFECYDIFCERCETKDRRIIELEMRAADMARHVQTLYSKLQRTPQGGATGGPGSPGAASPSSGTALAGQPFATTRSPVLEDPHRGAYIAQTDYYAVNAIPDKR</sequence>
<comment type="caution">
    <text evidence="2">The sequence shown here is derived from an EMBL/GenBank/DDBJ whole genome shotgun (WGS) entry which is preliminary data.</text>
</comment>
<gene>
    <name evidence="2" type="ORF">PCOR1329_LOCUS48910</name>
</gene>
<evidence type="ECO:0000313" key="3">
    <source>
        <dbReference type="Proteomes" id="UP001189429"/>
    </source>
</evidence>
<accession>A0ABN9UJ93</accession>
<evidence type="ECO:0000313" key="2">
    <source>
        <dbReference type="EMBL" id="CAK0859592.1"/>
    </source>
</evidence>
<organism evidence="2 3">
    <name type="scientific">Prorocentrum cordatum</name>
    <dbReference type="NCBI Taxonomy" id="2364126"/>
    <lineage>
        <taxon>Eukaryota</taxon>
        <taxon>Sar</taxon>
        <taxon>Alveolata</taxon>
        <taxon>Dinophyceae</taxon>
        <taxon>Prorocentrales</taxon>
        <taxon>Prorocentraceae</taxon>
        <taxon>Prorocentrum</taxon>
    </lineage>
</organism>
<proteinExistence type="predicted"/>
<feature type="compositionally biased region" description="Low complexity" evidence="1">
    <location>
        <begin position="120"/>
        <end position="130"/>
    </location>
</feature>
<reference evidence="2" key="1">
    <citation type="submission" date="2023-10" db="EMBL/GenBank/DDBJ databases">
        <authorList>
            <person name="Chen Y."/>
            <person name="Shah S."/>
            <person name="Dougan E. K."/>
            <person name="Thang M."/>
            <person name="Chan C."/>
        </authorList>
    </citation>
    <scope>NUCLEOTIDE SEQUENCE [LARGE SCALE GENOMIC DNA]</scope>
</reference>
<name>A0ABN9UJ93_9DINO</name>
<evidence type="ECO:0000256" key="1">
    <source>
        <dbReference type="SAM" id="MobiDB-lite"/>
    </source>
</evidence>
<feature type="region of interest" description="Disordered" evidence="1">
    <location>
        <begin position="106"/>
        <end position="148"/>
    </location>
</feature>
<dbReference type="EMBL" id="CAUYUJ010015915">
    <property type="protein sequence ID" value="CAK0859592.1"/>
    <property type="molecule type" value="Genomic_DNA"/>
</dbReference>
<feature type="compositionally biased region" description="Gly residues" evidence="1">
    <location>
        <begin position="8"/>
        <end position="25"/>
    </location>
</feature>
<protein>
    <submittedName>
        <fullName evidence="2">Uncharacterized protein</fullName>
    </submittedName>
</protein>